<evidence type="ECO:0000313" key="2">
    <source>
        <dbReference type="Proteomes" id="UP001215280"/>
    </source>
</evidence>
<comment type="caution">
    <text evidence="1">The sequence shown here is derived from an EMBL/GenBank/DDBJ whole genome shotgun (WGS) entry which is preliminary data.</text>
</comment>
<protein>
    <submittedName>
        <fullName evidence="1">Uncharacterized protein</fullName>
    </submittedName>
</protein>
<keyword evidence="2" id="KW-1185">Reference proteome</keyword>
<gene>
    <name evidence="1" type="ORF">DFH07DRAFT_969106</name>
</gene>
<dbReference type="Proteomes" id="UP001215280">
    <property type="component" value="Unassembled WGS sequence"/>
</dbReference>
<accession>A0AAD7HZ51</accession>
<sequence>MSKISPLTDTQRKYLETLYQVSVRIVHNAPIHALSPLVDATELVSFTGRLQCLPDQLHTLLTTSLLVINDSLSEAAGAMASTRDTPPWSVESVQLRSSLLDPNTAQTEVGRDYAYANGWAITQLGSLSPFNADTYAEVVALMADAGPPKANFSRSLSIPRAQQAVFQSSAPTASLSAALALVDLRINCAHLRTVDYSEFAATLQMTAAISSKDTDKSDLMAIETQLQKWKIIGTRAWWSSRLDEKSIAQAKALENTIEQVKGWLTFLRVRLVTTPELLFETEGQGSNPACGSHFGPHAIAASNMTDDKKDLLRLLGMQLINLLMSHDREQERKALADRLPILAAVQVNAVLDDATWRRVQITAQTATLGAIAENWERCVAVLDEPEYKASPVLSRVRPRDVDTVKALIADLTGFALPANDPHAQARDHAVATLKTAAGALPAKFANTPNSRLVSDLAAEMLAALK</sequence>
<organism evidence="1 2">
    <name type="scientific">Mycena maculata</name>
    <dbReference type="NCBI Taxonomy" id="230809"/>
    <lineage>
        <taxon>Eukaryota</taxon>
        <taxon>Fungi</taxon>
        <taxon>Dikarya</taxon>
        <taxon>Basidiomycota</taxon>
        <taxon>Agaricomycotina</taxon>
        <taxon>Agaricomycetes</taxon>
        <taxon>Agaricomycetidae</taxon>
        <taxon>Agaricales</taxon>
        <taxon>Marasmiineae</taxon>
        <taxon>Mycenaceae</taxon>
        <taxon>Mycena</taxon>
    </lineage>
</organism>
<name>A0AAD7HZ51_9AGAR</name>
<dbReference type="EMBL" id="JARJLG010000189">
    <property type="protein sequence ID" value="KAJ7730597.1"/>
    <property type="molecule type" value="Genomic_DNA"/>
</dbReference>
<dbReference type="AlphaFoldDB" id="A0AAD7HZ51"/>
<evidence type="ECO:0000313" key="1">
    <source>
        <dbReference type="EMBL" id="KAJ7730597.1"/>
    </source>
</evidence>
<reference evidence="1" key="1">
    <citation type="submission" date="2023-03" db="EMBL/GenBank/DDBJ databases">
        <title>Massive genome expansion in bonnet fungi (Mycena s.s.) driven by repeated elements and novel gene families across ecological guilds.</title>
        <authorList>
            <consortium name="Lawrence Berkeley National Laboratory"/>
            <person name="Harder C.B."/>
            <person name="Miyauchi S."/>
            <person name="Viragh M."/>
            <person name="Kuo A."/>
            <person name="Thoen E."/>
            <person name="Andreopoulos B."/>
            <person name="Lu D."/>
            <person name="Skrede I."/>
            <person name="Drula E."/>
            <person name="Henrissat B."/>
            <person name="Morin E."/>
            <person name="Kohler A."/>
            <person name="Barry K."/>
            <person name="LaButti K."/>
            <person name="Morin E."/>
            <person name="Salamov A."/>
            <person name="Lipzen A."/>
            <person name="Mereny Z."/>
            <person name="Hegedus B."/>
            <person name="Baldrian P."/>
            <person name="Stursova M."/>
            <person name="Weitz H."/>
            <person name="Taylor A."/>
            <person name="Grigoriev I.V."/>
            <person name="Nagy L.G."/>
            <person name="Martin F."/>
            <person name="Kauserud H."/>
        </authorList>
    </citation>
    <scope>NUCLEOTIDE SEQUENCE</scope>
    <source>
        <strain evidence="1">CBHHK188m</strain>
    </source>
</reference>
<proteinExistence type="predicted"/>